<gene>
    <name evidence="3" type="ORF">B4U80_07940</name>
</gene>
<dbReference type="InterPro" id="IPR011029">
    <property type="entry name" value="DEATH-like_dom_sf"/>
</dbReference>
<comment type="caution">
    <text evidence="3">The sequence shown here is derived from an EMBL/GenBank/DDBJ whole genome shotgun (WGS) entry which is preliminary data.</text>
</comment>
<feature type="domain" description="Death" evidence="2">
    <location>
        <begin position="551"/>
        <end position="612"/>
    </location>
</feature>
<dbReference type="Gene3D" id="1.10.533.10">
    <property type="entry name" value="Death Domain, Fas"/>
    <property type="match status" value="1"/>
</dbReference>
<evidence type="ECO:0000313" key="4">
    <source>
        <dbReference type="Proteomes" id="UP000288716"/>
    </source>
</evidence>
<reference evidence="3 4" key="1">
    <citation type="journal article" date="2018" name="Gigascience">
        <title>Genomes of trombidid mites reveal novel predicted allergens and laterally-transferred genes associated with secondary metabolism.</title>
        <authorList>
            <person name="Dong X."/>
            <person name="Chaisiri K."/>
            <person name="Xia D."/>
            <person name="Armstrong S.D."/>
            <person name="Fang Y."/>
            <person name="Donnelly M.J."/>
            <person name="Kadowaki T."/>
            <person name="McGarry J.W."/>
            <person name="Darby A.C."/>
            <person name="Makepeace B.L."/>
        </authorList>
    </citation>
    <scope>NUCLEOTIDE SEQUENCE [LARGE SCALE GENOMIC DNA]</scope>
    <source>
        <strain evidence="3">UoL-UT</strain>
    </source>
</reference>
<dbReference type="CDD" id="cd01670">
    <property type="entry name" value="Death"/>
    <property type="match status" value="1"/>
</dbReference>
<evidence type="ECO:0000259" key="2">
    <source>
        <dbReference type="PROSITE" id="PS50017"/>
    </source>
</evidence>
<dbReference type="InterPro" id="IPR000488">
    <property type="entry name" value="Death_dom"/>
</dbReference>
<organism evidence="3 4">
    <name type="scientific">Leptotrombidium deliense</name>
    <dbReference type="NCBI Taxonomy" id="299467"/>
    <lineage>
        <taxon>Eukaryota</taxon>
        <taxon>Metazoa</taxon>
        <taxon>Ecdysozoa</taxon>
        <taxon>Arthropoda</taxon>
        <taxon>Chelicerata</taxon>
        <taxon>Arachnida</taxon>
        <taxon>Acari</taxon>
        <taxon>Acariformes</taxon>
        <taxon>Trombidiformes</taxon>
        <taxon>Prostigmata</taxon>
        <taxon>Anystina</taxon>
        <taxon>Parasitengona</taxon>
        <taxon>Trombiculoidea</taxon>
        <taxon>Trombiculidae</taxon>
        <taxon>Leptotrombidium</taxon>
    </lineage>
</organism>
<dbReference type="STRING" id="299467.A0A443SC26"/>
<protein>
    <recommendedName>
        <fullName evidence="2">Death domain-containing protein</fullName>
    </recommendedName>
</protein>
<dbReference type="VEuPathDB" id="VectorBase:LDEU006935"/>
<dbReference type="Proteomes" id="UP000288716">
    <property type="component" value="Unassembled WGS sequence"/>
</dbReference>
<feature type="compositionally biased region" description="Polar residues" evidence="1">
    <location>
        <begin position="621"/>
        <end position="642"/>
    </location>
</feature>
<evidence type="ECO:0000256" key="1">
    <source>
        <dbReference type="SAM" id="MobiDB-lite"/>
    </source>
</evidence>
<feature type="compositionally biased region" description="Low complexity" evidence="1">
    <location>
        <begin position="695"/>
        <end position="711"/>
    </location>
</feature>
<feature type="region of interest" description="Disordered" evidence="1">
    <location>
        <begin position="606"/>
        <end position="718"/>
    </location>
</feature>
<name>A0A443SC26_9ACAR</name>
<dbReference type="GO" id="GO:0007165">
    <property type="term" value="P:signal transduction"/>
    <property type="evidence" value="ECO:0007669"/>
    <property type="project" value="InterPro"/>
</dbReference>
<dbReference type="Gene3D" id="2.60.220.30">
    <property type="match status" value="2"/>
</dbReference>
<dbReference type="OrthoDB" id="1394818at2759"/>
<dbReference type="SUPFAM" id="SSF47986">
    <property type="entry name" value="DEATH domain"/>
    <property type="match status" value="1"/>
</dbReference>
<accession>A0A443SC26</accession>
<feature type="compositionally biased region" description="Polar residues" evidence="1">
    <location>
        <begin position="657"/>
        <end position="667"/>
    </location>
</feature>
<proteinExistence type="predicted"/>
<dbReference type="PANTHER" id="PTHR15077">
    <property type="entry name" value="FAS-ASSOCIATING DEATH DOMAIN-CONTAINING PROTEIN FADD"/>
    <property type="match status" value="1"/>
</dbReference>
<feature type="domain" description="Death" evidence="2">
    <location>
        <begin position="738"/>
        <end position="809"/>
    </location>
</feature>
<dbReference type="EMBL" id="NCKV01004047">
    <property type="protein sequence ID" value="RWS25106.1"/>
    <property type="molecule type" value="Genomic_DNA"/>
</dbReference>
<dbReference type="PROSITE" id="PS50017">
    <property type="entry name" value="DEATH_DOMAIN"/>
    <property type="match status" value="2"/>
</dbReference>
<keyword evidence="4" id="KW-1185">Reference proteome</keyword>
<feature type="compositionally biased region" description="Basic residues" evidence="1">
    <location>
        <begin position="681"/>
        <end position="692"/>
    </location>
</feature>
<evidence type="ECO:0000313" key="3">
    <source>
        <dbReference type="EMBL" id="RWS25106.1"/>
    </source>
</evidence>
<dbReference type="InterPro" id="IPR016729">
    <property type="entry name" value="FADD"/>
</dbReference>
<sequence>MPRNNRNSHLLKEIIEEEVSDVINEHLKSTVETSEQVQQLPTSDYGSTCSRLSLESLTLDDFNEAVPNANDDERASCLRQTRNRRILHYQGITAVIPCQNLSNYKGDEYYIDIIEDCKYSPSDSNWQQISKVVCIGPHGTRFDSNCPALIKIAITKKHFQPSSEIICLYSDTQIAQLPKWEKLKPNNFTVKGKYVVIKAFHFSLFTVVLETQFPFVSQTIHWFGSTLSVPNVPGVELKFPPLVVDNIDAFCKVLFDKEPFQYHGGPNNKALASPIIMVGPEGMIFRENPVTISLPIPCYWETVRTYGKEQAVISVWRSAKNVDGSLIWVEVTSEIEIHTNHPSGEVVISFPVYHFSFFKAVWDVLSDSMYGMKLGLSYFYPFMSFSMMCQASMEENKDNRSFALEVILYRSDKEKPEMSNYPYKVGRSLKPKLVRMGSIVIKLKSELFEANVEAGEDDDLTKIEDDFRGREFEKQFVCRYKEGKEIVNKGTIGKVVVERVINPTKNELLFEFNLHKHGCESEDTRTESVNEWSLAAFRELAETLRITQDNNWKKLAHQIGFTKSEIESKLSRSVDPFLEVVNLYQKRGGTPEEFLQRLHEVSRKVNGMDPLDLTPPRSRRGTPSSLKSDGSASSRRLSTFETPTKWRDDESDIPSADTETTNISSISSRKRFSDRKESVPRKRRKKVVPRRRQFSEYSETVSSSENSSADESATERLSMRKLSDSDMWQISSLMNTMNWRALGRTLGLEESVLLNIEHAYKSTGFRECAYQMMLEWKGRRPQQCTYGNLYTALCKEKMNAIAKGISKLALGQESNGDDIE</sequence>
<dbReference type="AlphaFoldDB" id="A0A443SC26"/>
<dbReference type="Pfam" id="PF00531">
    <property type="entry name" value="Death"/>
    <property type="match status" value="1"/>
</dbReference>